<dbReference type="InParanoid" id="B7FPJ0"/>
<dbReference type="Gene3D" id="3.40.30.10">
    <property type="entry name" value="Glutaredoxin"/>
    <property type="match status" value="1"/>
</dbReference>
<dbReference type="SUPFAM" id="SSF52833">
    <property type="entry name" value="Thioredoxin-like"/>
    <property type="match status" value="1"/>
</dbReference>
<feature type="domain" description="Thioredoxin" evidence="6">
    <location>
        <begin position="1"/>
        <end position="84"/>
    </location>
</feature>
<reference evidence="8" key="2">
    <citation type="submission" date="2008-08" db="EMBL/GenBank/DDBJ databases">
        <authorList>
            <consortium name="Diatom Consortium"/>
            <person name="Grigoriev I."/>
            <person name="Grimwood J."/>
            <person name="Kuo A."/>
            <person name="Otillar R.P."/>
            <person name="Salamov A."/>
            <person name="Detter J.C."/>
            <person name="Lindquist E."/>
            <person name="Shapiro H."/>
            <person name="Lucas S."/>
            <person name="Glavina del Rio T."/>
            <person name="Pitluck S."/>
            <person name="Rokhsar D."/>
            <person name="Bowler C."/>
        </authorList>
    </citation>
    <scope>GENOME REANNOTATION</scope>
    <source>
        <strain evidence="8">CCAP 1055/1</strain>
    </source>
</reference>
<keyword evidence="3" id="KW-1133">Transmembrane helix</keyword>
<dbReference type="EMBL" id="CM000605">
    <property type="protein sequence ID" value="EEC51682.1"/>
    <property type="molecule type" value="Genomic_DNA"/>
</dbReference>
<keyword evidence="2" id="KW-0812">Transmembrane</keyword>
<dbReference type="PANTHER" id="PTHR46426">
    <property type="entry name" value="PROTEIN DISULFIDE-ISOMERASE TMX3"/>
    <property type="match status" value="1"/>
</dbReference>
<name>B7FPJ0_PHATC</name>
<feature type="non-terminal residue" evidence="7">
    <location>
        <position position="1"/>
    </location>
</feature>
<dbReference type="GeneID" id="7196152"/>
<reference evidence="7 8" key="1">
    <citation type="journal article" date="2008" name="Nature">
        <title>The Phaeodactylum genome reveals the evolutionary history of diatom genomes.</title>
        <authorList>
            <person name="Bowler C."/>
            <person name="Allen A.E."/>
            <person name="Badger J.H."/>
            <person name="Grimwood J."/>
            <person name="Jabbari K."/>
            <person name="Kuo A."/>
            <person name="Maheswari U."/>
            <person name="Martens C."/>
            <person name="Maumus F."/>
            <person name="Otillar R.P."/>
            <person name="Rayko E."/>
            <person name="Salamov A."/>
            <person name="Vandepoele K."/>
            <person name="Beszteri B."/>
            <person name="Gruber A."/>
            <person name="Heijde M."/>
            <person name="Katinka M."/>
            <person name="Mock T."/>
            <person name="Valentin K."/>
            <person name="Verret F."/>
            <person name="Berges J.A."/>
            <person name="Brownlee C."/>
            <person name="Cadoret J.P."/>
            <person name="Chiovitti A."/>
            <person name="Choi C.J."/>
            <person name="Coesel S."/>
            <person name="De Martino A."/>
            <person name="Detter J.C."/>
            <person name="Durkin C."/>
            <person name="Falciatore A."/>
            <person name="Fournet J."/>
            <person name="Haruta M."/>
            <person name="Huysman M.J."/>
            <person name="Jenkins B.D."/>
            <person name="Jiroutova K."/>
            <person name="Jorgensen R.E."/>
            <person name="Joubert Y."/>
            <person name="Kaplan A."/>
            <person name="Kroger N."/>
            <person name="Kroth P.G."/>
            <person name="La Roche J."/>
            <person name="Lindquist E."/>
            <person name="Lommer M."/>
            <person name="Martin-Jezequel V."/>
            <person name="Lopez P.J."/>
            <person name="Lucas S."/>
            <person name="Mangogna M."/>
            <person name="McGinnis K."/>
            <person name="Medlin L.K."/>
            <person name="Montsant A."/>
            <person name="Oudot-Le Secq M.P."/>
            <person name="Napoli C."/>
            <person name="Obornik M."/>
            <person name="Parker M.S."/>
            <person name="Petit J.L."/>
            <person name="Porcel B.M."/>
            <person name="Poulsen N."/>
            <person name="Robison M."/>
            <person name="Rychlewski L."/>
            <person name="Rynearson T.A."/>
            <person name="Schmutz J."/>
            <person name="Shapiro H."/>
            <person name="Siaut M."/>
            <person name="Stanley M."/>
            <person name="Sussman M.R."/>
            <person name="Taylor A.R."/>
            <person name="Vardi A."/>
            <person name="von Dassow P."/>
            <person name="Vyverman W."/>
            <person name="Willis A."/>
            <person name="Wyrwicz L.S."/>
            <person name="Rokhsar D.S."/>
            <person name="Weissenbach J."/>
            <person name="Armbrust E.V."/>
            <person name="Green B.R."/>
            <person name="Van de Peer Y."/>
            <person name="Grigoriev I.V."/>
        </authorList>
    </citation>
    <scope>NUCLEOTIDE SEQUENCE [LARGE SCALE GENOMIC DNA]</scope>
    <source>
        <strain evidence="7 8">CCAP 1055/1</strain>
    </source>
</reference>
<protein>
    <recommendedName>
        <fullName evidence="6">Thioredoxin domain-containing protein</fullName>
    </recommendedName>
</protein>
<comment type="subcellular location">
    <subcellularLocation>
        <location evidence="1">Endoplasmic reticulum membrane</location>
        <topology evidence="1">Single-pass membrane protein</topology>
    </subcellularLocation>
</comment>
<keyword evidence="4" id="KW-0472">Membrane</keyword>
<dbReference type="Pfam" id="PF00085">
    <property type="entry name" value="Thioredoxin"/>
    <property type="match status" value="1"/>
</dbReference>
<dbReference type="InterPro" id="IPR052250">
    <property type="entry name" value="PDI_TMX3"/>
</dbReference>
<evidence type="ECO:0000256" key="2">
    <source>
        <dbReference type="ARBA" id="ARBA00022692"/>
    </source>
</evidence>
<sequence>LLKFYAPWCGHCKRLAPILDQVAPEIAGKMAIGKVDCTQEKKLCNQHNVKSYPTLKFSLDGHLFDYPGGRKEGDIIAFANKINRPHVQMMDSM</sequence>
<proteinExistence type="predicted"/>
<dbReference type="InterPro" id="IPR036249">
    <property type="entry name" value="Thioredoxin-like_sf"/>
</dbReference>
<dbReference type="OrthoDB" id="427280at2759"/>
<dbReference type="RefSeq" id="XP_002177219.1">
    <property type="nucleotide sequence ID" value="XM_002177183.1"/>
</dbReference>
<dbReference type="STRING" id="556484.B7FPJ0"/>
<dbReference type="InterPro" id="IPR013766">
    <property type="entry name" value="Thioredoxin_domain"/>
</dbReference>
<evidence type="ECO:0000256" key="3">
    <source>
        <dbReference type="ARBA" id="ARBA00022989"/>
    </source>
</evidence>
<dbReference type="eggNOG" id="KOG4277">
    <property type="taxonomic scope" value="Eukaryota"/>
</dbReference>
<evidence type="ECO:0000313" key="7">
    <source>
        <dbReference type="EMBL" id="EEC51682.1"/>
    </source>
</evidence>
<accession>B7FPJ0</accession>
<dbReference type="HOGENOM" id="CLU_601976_0_0_1"/>
<comment type="function">
    <text evidence="5">Probable disulfide isomerase, which participates in the folding of proteins containing disulfide bonds. May act as a dithiol oxidase. Acts as a regulator of endoplasmic reticulum-mitochondria contact sites via its ability to regulate redox signals.</text>
</comment>
<dbReference type="Proteomes" id="UP000000759">
    <property type="component" value="Chromosome 1"/>
</dbReference>
<dbReference type="PaxDb" id="2850-Phatr9171"/>
<dbReference type="InterPro" id="IPR017937">
    <property type="entry name" value="Thioredoxin_CS"/>
</dbReference>
<evidence type="ECO:0000313" key="8">
    <source>
        <dbReference type="Proteomes" id="UP000000759"/>
    </source>
</evidence>
<evidence type="ECO:0000256" key="1">
    <source>
        <dbReference type="ARBA" id="ARBA00004389"/>
    </source>
</evidence>
<organism evidence="7 8">
    <name type="scientific">Phaeodactylum tricornutum (strain CCAP 1055/1)</name>
    <dbReference type="NCBI Taxonomy" id="556484"/>
    <lineage>
        <taxon>Eukaryota</taxon>
        <taxon>Sar</taxon>
        <taxon>Stramenopiles</taxon>
        <taxon>Ochrophyta</taxon>
        <taxon>Bacillariophyta</taxon>
        <taxon>Bacillariophyceae</taxon>
        <taxon>Bacillariophycidae</taxon>
        <taxon>Naviculales</taxon>
        <taxon>Phaeodactylaceae</taxon>
        <taxon>Phaeodactylum</taxon>
    </lineage>
</organism>
<evidence type="ECO:0000256" key="5">
    <source>
        <dbReference type="ARBA" id="ARBA00045246"/>
    </source>
</evidence>
<feature type="non-terminal residue" evidence="7">
    <location>
        <position position="93"/>
    </location>
</feature>
<evidence type="ECO:0000259" key="6">
    <source>
        <dbReference type="PROSITE" id="PS51352"/>
    </source>
</evidence>
<evidence type="ECO:0000256" key="4">
    <source>
        <dbReference type="ARBA" id="ARBA00023136"/>
    </source>
</evidence>
<dbReference type="GO" id="GO:0005789">
    <property type="term" value="C:endoplasmic reticulum membrane"/>
    <property type="evidence" value="ECO:0007669"/>
    <property type="project" value="UniProtKB-SubCell"/>
</dbReference>
<gene>
    <name evidence="7" type="ORF">PHATRDRAFT_9171</name>
</gene>
<dbReference type="PROSITE" id="PS00194">
    <property type="entry name" value="THIOREDOXIN_1"/>
    <property type="match status" value="1"/>
</dbReference>
<dbReference type="KEGG" id="pti:PHATRDRAFT_9171"/>
<dbReference type="CDD" id="cd02961">
    <property type="entry name" value="PDI_a_family"/>
    <property type="match status" value="1"/>
</dbReference>
<dbReference type="PANTHER" id="PTHR46426:SF1">
    <property type="entry name" value="PROTEIN DISULFIDE-ISOMERASE TMX3"/>
    <property type="match status" value="1"/>
</dbReference>
<keyword evidence="8" id="KW-1185">Reference proteome</keyword>
<dbReference type="PROSITE" id="PS51352">
    <property type="entry name" value="THIOREDOXIN_2"/>
    <property type="match status" value="1"/>
</dbReference>
<dbReference type="AlphaFoldDB" id="B7FPJ0"/>